<feature type="compositionally biased region" description="Low complexity" evidence="2">
    <location>
        <begin position="351"/>
        <end position="367"/>
    </location>
</feature>
<reference evidence="5" key="3">
    <citation type="journal article" date="2023" name="Microbiol. Resour. Announc.">
        <title>Draft Genome Sequence of Granulicatella sp. Strain S8, Isolated from a Marine Fish, Seriola quinqueradiata.</title>
        <authorList>
            <person name="Lee M."/>
            <person name="Farooq A."/>
            <person name="Jeong J.B."/>
            <person name="Jung M.Y."/>
        </authorList>
    </citation>
    <scope>NUCLEOTIDE SEQUENCE</scope>
    <source>
        <strain evidence="5">S8</strain>
    </source>
</reference>
<feature type="region of interest" description="Disordered" evidence="2">
    <location>
        <begin position="314"/>
        <end position="432"/>
    </location>
</feature>
<sequence>MPYKKAILIFLGVLVFIGIVAITVGYSVYGRIVSGAYSVYVNTPKSSLRQKKLNVDGQNQISLLYIGVEGDPLTKKNANRRAETAVVVTLNPKTNQTTLVELPTDLSLSIEGHDEKITIAEAYHEGKEDLVIQTVQQLLNIPVDIFVAVDEANAVGLIDSLGGVEITSELTQTIGGVNYTPGSKQVISGQQASQLLKTKGSNSADSQRLLDMKAQIFVNTADRLNQVSNVFNYKKYLSAFTATVQTNMSLDEMRSIQTLYKNSFGKVVFEQIKITETTDGTTTTRGISDEELLHMSNLLRGQLGFVALTDLTNPGKDDRLEEGTVQNAKEESSSSSSSESQPVPPEPEAPVEPAYEPPVYEEPAYQQSVNEEPETSLPTPPVDSSSSTPTPPVESSSSNTAPVEPEQPSTPVEPEAPSNPAETPPLSPDGSQ</sequence>
<evidence type="ECO:0000256" key="3">
    <source>
        <dbReference type="SAM" id="Phobius"/>
    </source>
</evidence>
<dbReference type="InterPro" id="IPR004474">
    <property type="entry name" value="LytR_CpsA_psr"/>
</dbReference>
<dbReference type="PANTHER" id="PTHR33392:SF6">
    <property type="entry name" value="POLYISOPRENYL-TEICHOIC ACID--PEPTIDOGLYCAN TEICHOIC ACID TRANSFERASE TAGU"/>
    <property type="match status" value="1"/>
</dbReference>
<name>A0ABT1WN32_9LACT</name>
<evidence type="ECO:0000259" key="4">
    <source>
        <dbReference type="Pfam" id="PF03816"/>
    </source>
</evidence>
<feature type="compositionally biased region" description="Pro residues" evidence="2">
    <location>
        <begin position="422"/>
        <end position="432"/>
    </location>
</feature>
<comment type="similarity">
    <text evidence="1">Belongs to the LytR/CpsA/Psr (LCP) family.</text>
</comment>
<reference evidence="5" key="2">
    <citation type="journal article" date="2023" name="Curr. Microbiol.">
        <title>Granulicatella seriolae sp. nov., a Novel Facultative Anaerobe Isolated from Yellowtail Marine Fish.</title>
        <authorList>
            <person name="Lee M."/>
            <person name="Choi Y.J."/>
            <person name="Farooq A."/>
            <person name="Jeong J.B."/>
            <person name="Jung M.Y."/>
        </authorList>
    </citation>
    <scope>NUCLEOTIDE SEQUENCE</scope>
    <source>
        <strain evidence="5">S8</strain>
    </source>
</reference>
<evidence type="ECO:0000256" key="2">
    <source>
        <dbReference type="SAM" id="MobiDB-lite"/>
    </source>
</evidence>
<dbReference type="Pfam" id="PF03816">
    <property type="entry name" value="LytR_cpsA_psr"/>
    <property type="match status" value="1"/>
</dbReference>
<keyword evidence="6" id="KW-1185">Reference proteome</keyword>
<feature type="domain" description="Cell envelope-related transcriptional attenuator" evidence="4">
    <location>
        <begin position="81"/>
        <end position="209"/>
    </location>
</feature>
<dbReference type="InterPro" id="IPR050922">
    <property type="entry name" value="LytR/CpsA/Psr_CW_biosynth"/>
</dbReference>
<feature type="transmembrane region" description="Helical" evidence="3">
    <location>
        <begin position="7"/>
        <end position="29"/>
    </location>
</feature>
<dbReference type="Gene3D" id="3.40.630.190">
    <property type="entry name" value="LCP protein"/>
    <property type="match status" value="1"/>
</dbReference>
<dbReference type="Proteomes" id="UP001059480">
    <property type="component" value="Unassembled WGS sequence"/>
</dbReference>
<comment type="caution">
    <text evidence="5">The sequence shown here is derived from an EMBL/GenBank/DDBJ whole genome shotgun (WGS) entry which is preliminary data.</text>
</comment>
<proteinExistence type="inferred from homology"/>
<organism evidence="5 6">
    <name type="scientific">Granulicatella seriolae</name>
    <dbReference type="NCBI Taxonomy" id="2967226"/>
    <lineage>
        <taxon>Bacteria</taxon>
        <taxon>Bacillati</taxon>
        <taxon>Bacillota</taxon>
        <taxon>Bacilli</taxon>
        <taxon>Lactobacillales</taxon>
        <taxon>Carnobacteriaceae</taxon>
        <taxon>Granulicatella</taxon>
    </lineage>
</organism>
<dbReference type="PANTHER" id="PTHR33392">
    <property type="entry name" value="POLYISOPRENYL-TEICHOIC ACID--PEPTIDOGLYCAN TEICHOIC ACID TRANSFERASE TAGU"/>
    <property type="match status" value="1"/>
</dbReference>
<protein>
    <submittedName>
        <fullName evidence="5">LCP family protein</fullName>
    </submittedName>
</protein>
<feature type="compositionally biased region" description="Low complexity" evidence="2">
    <location>
        <begin position="382"/>
        <end position="398"/>
    </location>
</feature>
<reference evidence="5" key="1">
    <citation type="submission" date="2022-07" db="EMBL/GenBank/DDBJ databases">
        <authorList>
            <person name="Jung M.-Y."/>
            <person name="Lee M."/>
        </authorList>
    </citation>
    <scope>NUCLEOTIDE SEQUENCE</scope>
    <source>
        <strain evidence="5">S8</strain>
    </source>
</reference>
<dbReference type="NCBIfam" id="TIGR00350">
    <property type="entry name" value="lytR_cpsA_psr"/>
    <property type="match status" value="1"/>
</dbReference>
<keyword evidence="3" id="KW-1133">Transmembrane helix</keyword>
<feature type="compositionally biased region" description="Basic and acidic residues" evidence="2">
    <location>
        <begin position="315"/>
        <end position="332"/>
    </location>
</feature>
<accession>A0ABT1WN32</accession>
<evidence type="ECO:0000313" key="6">
    <source>
        <dbReference type="Proteomes" id="UP001059480"/>
    </source>
</evidence>
<keyword evidence="3" id="KW-0812">Transmembrane</keyword>
<evidence type="ECO:0000256" key="1">
    <source>
        <dbReference type="ARBA" id="ARBA00006068"/>
    </source>
</evidence>
<keyword evidence="3" id="KW-0472">Membrane</keyword>
<dbReference type="EMBL" id="JANHNZ010000004">
    <property type="protein sequence ID" value="MCQ9209937.1"/>
    <property type="molecule type" value="Genomic_DNA"/>
</dbReference>
<evidence type="ECO:0000313" key="5">
    <source>
        <dbReference type="EMBL" id="MCQ9209937.1"/>
    </source>
</evidence>
<dbReference type="RefSeq" id="WP_256945053.1">
    <property type="nucleotide sequence ID" value="NZ_JANHNZ010000004.1"/>
</dbReference>
<gene>
    <name evidence="5" type="ORF">NPA36_05165</name>
</gene>